<evidence type="ECO:0000256" key="3">
    <source>
        <dbReference type="PROSITE-ProRule" id="PRU00023"/>
    </source>
</evidence>
<sequence length="188" mass="21014">MRAVSRKFNEICEPIIYRFLVDEILTRRHFHLHRAVSSRRMNTIVRLIDDGAPVTQKNAEGETPLHIASRNGYVAGVEALVCYVKDINAPTSHEWTALQLAARYGHEEVIVILLQNSADPDIHGFHGWTALHYATRTGHQKAVELLIGAGARIDILDNDQKGPTHLAQTAGQCDILEIFDAAGRLYDK</sequence>
<dbReference type="Proteomes" id="UP001220256">
    <property type="component" value="Unassembled WGS sequence"/>
</dbReference>
<protein>
    <recommendedName>
        <fullName evidence="6">Ankyrin repeat protein</fullName>
    </recommendedName>
</protein>
<dbReference type="InterPro" id="IPR002110">
    <property type="entry name" value="Ankyrin_rpt"/>
</dbReference>
<feature type="repeat" description="ANK" evidence="3">
    <location>
        <begin position="60"/>
        <end position="92"/>
    </location>
</feature>
<dbReference type="SUPFAM" id="SSF48403">
    <property type="entry name" value="Ankyrin repeat"/>
    <property type="match status" value="1"/>
</dbReference>
<comment type="caution">
    <text evidence="4">The sequence shown here is derived from an EMBL/GenBank/DDBJ whole genome shotgun (WGS) entry which is preliminary data.</text>
</comment>
<dbReference type="EMBL" id="JAPVEB010000001">
    <property type="protein sequence ID" value="KAJ5284510.1"/>
    <property type="molecule type" value="Genomic_DNA"/>
</dbReference>
<dbReference type="InterPro" id="IPR036770">
    <property type="entry name" value="Ankyrin_rpt-contain_sf"/>
</dbReference>
<dbReference type="PANTHER" id="PTHR24171">
    <property type="entry name" value="ANKYRIN REPEAT DOMAIN-CONTAINING PROTEIN 39-RELATED"/>
    <property type="match status" value="1"/>
</dbReference>
<name>A0ABQ8X251_PENCH</name>
<dbReference type="Gene3D" id="1.25.40.20">
    <property type="entry name" value="Ankyrin repeat-containing domain"/>
    <property type="match status" value="1"/>
</dbReference>
<evidence type="ECO:0000313" key="5">
    <source>
        <dbReference type="Proteomes" id="UP001220256"/>
    </source>
</evidence>
<proteinExistence type="predicted"/>
<keyword evidence="2 3" id="KW-0040">ANK repeat</keyword>
<feature type="repeat" description="ANK" evidence="3">
    <location>
        <begin position="126"/>
        <end position="158"/>
    </location>
</feature>
<keyword evidence="1" id="KW-0677">Repeat</keyword>
<evidence type="ECO:0008006" key="6">
    <source>
        <dbReference type="Google" id="ProtNLM"/>
    </source>
</evidence>
<keyword evidence="5" id="KW-1185">Reference proteome</keyword>
<gene>
    <name evidence="4" type="ORF">N7505_002490</name>
</gene>
<dbReference type="Pfam" id="PF12796">
    <property type="entry name" value="Ank_2"/>
    <property type="match status" value="1"/>
</dbReference>
<evidence type="ECO:0000313" key="4">
    <source>
        <dbReference type="EMBL" id="KAJ5284510.1"/>
    </source>
</evidence>
<accession>A0ABQ8X251</accession>
<feature type="repeat" description="ANK" evidence="3">
    <location>
        <begin position="93"/>
        <end position="125"/>
    </location>
</feature>
<dbReference type="Pfam" id="PF00023">
    <property type="entry name" value="Ank"/>
    <property type="match status" value="1"/>
</dbReference>
<reference evidence="4 5" key="1">
    <citation type="journal article" date="2023" name="IMA Fungus">
        <title>Comparative genomic study of the Penicillium genus elucidates a diverse pangenome and 15 lateral gene transfer events.</title>
        <authorList>
            <person name="Petersen C."/>
            <person name="Sorensen T."/>
            <person name="Nielsen M.R."/>
            <person name="Sondergaard T.E."/>
            <person name="Sorensen J.L."/>
            <person name="Fitzpatrick D.A."/>
            <person name="Frisvad J.C."/>
            <person name="Nielsen K.L."/>
        </authorList>
    </citation>
    <scope>NUCLEOTIDE SEQUENCE [LARGE SCALE GENOMIC DNA]</scope>
    <source>
        <strain evidence="4 5">IBT 3361</strain>
    </source>
</reference>
<dbReference type="PROSITE" id="PS50088">
    <property type="entry name" value="ANK_REPEAT"/>
    <property type="match status" value="3"/>
</dbReference>
<evidence type="ECO:0000256" key="1">
    <source>
        <dbReference type="ARBA" id="ARBA00022737"/>
    </source>
</evidence>
<dbReference type="SMART" id="SM00248">
    <property type="entry name" value="ANK"/>
    <property type="match status" value="4"/>
</dbReference>
<organism evidence="4 5">
    <name type="scientific">Penicillium chrysogenum</name>
    <name type="common">Penicillium notatum</name>
    <dbReference type="NCBI Taxonomy" id="5076"/>
    <lineage>
        <taxon>Eukaryota</taxon>
        <taxon>Fungi</taxon>
        <taxon>Dikarya</taxon>
        <taxon>Ascomycota</taxon>
        <taxon>Pezizomycotina</taxon>
        <taxon>Eurotiomycetes</taxon>
        <taxon>Eurotiomycetidae</taxon>
        <taxon>Eurotiales</taxon>
        <taxon>Aspergillaceae</taxon>
        <taxon>Penicillium</taxon>
        <taxon>Penicillium chrysogenum species complex</taxon>
    </lineage>
</organism>
<dbReference type="PROSITE" id="PS50297">
    <property type="entry name" value="ANK_REP_REGION"/>
    <property type="match status" value="3"/>
</dbReference>
<evidence type="ECO:0000256" key="2">
    <source>
        <dbReference type="ARBA" id="ARBA00023043"/>
    </source>
</evidence>